<organism evidence="2 3">
    <name type="scientific">Ectocarpus siliculosus</name>
    <name type="common">Brown alga</name>
    <name type="synonym">Conferva siliculosa</name>
    <dbReference type="NCBI Taxonomy" id="2880"/>
    <lineage>
        <taxon>Eukaryota</taxon>
        <taxon>Sar</taxon>
        <taxon>Stramenopiles</taxon>
        <taxon>Ochrophyta</taxon>
        <taxon>PX clade</taxon>
        <taxon>Phaeophyceae</taxon>
        <taxon>Ectocarpales</taxon>
        <taxon>Ectocarpaceae</taxon>
        <taxon>Ectocarpus</taxon>
    </lineage>
</organism>
<evidence type="ECO:0000256" key="1">
    <source>
        <dbReference type="SAM" id="Phobius"/>
    </source>
</evidence>
<sequence length="239" mass="24526">MGELVLAKFAGQAVVNIVELILECVDSIGSIVRGMKENNRHASQLLEIVEAIEPPIRAIQKKGTTLSGSESLRQLLETVQEIRTVLDEYARTCIVARALKRKKIAKKFAWLGNNLTQKMHAVQLGDIADRLDDVPPAPAAAVQRAPAARTSIGVPAKNVADVLKQAPTTVGQSTAVGAAAGGAGGALLAVVGAETLTAAAIANAALAGAVCTGIVGVAVGVGIVAYQAMNFAQSSQTSS</sequence>
<dbReference type="Gene3D" id="1.20.930.20">
    <property type="entry name" value="Adaptor protein Cbl, N-terminal domain"/>
    <property type="match status" value="1"/>
</dbReference>
<dbReference type="InterPro" id="IPR036537">
    <property type="entry name" value="Adaptor_Cbl_N_dom_sf"/>
</dbReference>
<dbReference type="InterPro" id="IPR059179">
    <property type="entry name" value="MLKL-like_MCAfunc"/>
</dbReference>
<dbReference type="EMBL" id="FN648533">
    <property type="protein sequence ID" value="CBJ32466.1"/>
    <property type="molecule type" value="Genomic_DNA"/>
</dbReference>
<keyword evidence="1" id="KW-0812">Transmembrane</keyword>
<keyword evidence="3" id="KW-1185">Reference proteome</keyword>
<dbReference type="InParanoid" id="D7FYC4"/>
<dbReference type="GO" id="GO:0007166">
    <property type="term" value="P:cell surface receptor signaling pathway"/>
    <property type="evidence" value="ECO:0007669"/>
    <property type="project" value="InterPro"/>
</dbReference>
<name>D7FYC4_ECTSI</name>
<feature type="transmembrane region" description="Helical" evidence="1">
    <location>
        <begin position="204"/>
        <end position="226"/>
    </location>
</feature>
<accession>D7FYC4</accession>
<protein>
    <submittedName>
        <fullName evidence="2">Uncharacterized protein</fullName>
    </submittedName>
</protein>
<keyword evidence="1" id="KW-1133">Transmembrane helix</keyword>
<dbReference type="EMBL" id="FN649739">
    <property type="protein sequence ID" value="CBJ32466.1"/>
    <property type="molecule type" value="Genomic_DNA"/>
</dbReference>
<proteinExistence type="predicted"/>
<reference evidence="2 3" key="1">
    <citation type="journal article" date="2010" name="Nature">
        <title>The Ectocarpus genome and the independent evolution of multicellularity in brown algae.</title>
        <authorList>
            <person name="Cock J.M."/>
            <person name="Sterck L."/>
            <person name="Rouze P."/>
            <person name="Scornet D."/>
            <person name="Allen A.E."/>
            <person name="Amoutzias G."/>
            <person name="Anthouard V."/>
            <person name="Artiguenave F."/>
            <person name="Aury J.M."/>
            <person name="Badger J.H."/>
            <person name="Beszteri B."/>
            <person name="Billiau K."/>
            <person name="Bonnet E."/>
            <person name="Bothwell J.H."/>
            <person name="Bowler C."/>
            <person name="Boyen C."/>
            <person name="Brownlee C."/>
            <person name="Carrano C.J."/>
            <person name="Charrier B."/>
            <person name="Cho G.Y."/>
            <person name="Coelho S.M."/>
            <person name="Collen J."/>
            <person name="Corre E."/>
            <person name="Da Silva C."/>
            <person name="Delage L."/>
            <person name="Delaroque N."/>
            <person name="Dittami S.M."/>
            <person name="Doulbeau S."/>
            <person name="Elias M."/>
            <person name="Farnham G."/>
            <person name="Gachon C.M."/>
            <person name="Gschloessl B."/>
            <person name="Heesch S."/>
            <person name="Jabbari K."/>
            <person name="Jubin C."/>
            <person name="Kawai H."/>
            <person name="Kimura K."/>
            <person name="Kloareg B."/>
            <person name="Kupper F.C."/>
            <person name="Lang D."/>
            <person name="Le Bail A."/>
            <person name="Leblanc C."/>
            <person name="Lerouge P."/>
            <person name="Lohr M."/>
            <person name="Lopez P.J."/>
            <person name="Martens C."/>
            <person name="Maumus F."/>
            <person name="Michel G."/>
            <person name="Miranda-Saavedra D."/>
            <person name="Morales J."/>
            <person name="Moreau H."/>
            <person name="Motomura T."/>
            <person name="Nagasato C."/>
            <person name="Napoli C.A."/>
            <person name="Nelson D.R."/>
            <person name="Nyvall-Collen P."/>
            <person name="Peters A.F."/>
            <person name="Pommier C."/>
            <person name="Potin P."/>
            <person name="Poulain J."/>
            <person name="Quesneville H."/>
            <person name="Read B."/>
            <person name="Rensing S.A."/>
            <person name="Ritter A."/>
            <person name="Rousvoal S."/>
            <person name="Samanta M."/>
            <person name="Samson G."/>
            <person name="Schroeder D.C."/>
            <person name="Segurens B."/>
            <person name="Strittmatter M."/>
            <person name="Tonon T."/>
            <person name="Tregear J.W."/>
            <person name="Valentin K."/>
            <person name="von Dassow P."/>
            <person name="Yamagishi T."/>
            <person name="Van de Peer Y."/>
            <person name="Wincker P."/>
        </authorList>
    </citation>
    <scope>NUCLEOTIDE SEQUENCE [LARGE SCALE GENOMIC DNA]</scope>
    <source>
        <strain evidence="3">Ec32 / CCAP1310/4</strain>
    </source>
</reference>
<dbReference type="Proteomes" id="UP000002630">
    <property type="component" value="Linkage Group LG14"/>
</dbReference>
<keyword evidence="1" id="KW-0472">Membrane</keyword>
<dbReference type="AlphaFoldDB" id="D7FYC4"/>
<dbReference type="CDD" id="cd21037">
    <property type="entry name" value="MLKL_NTD"/>
    <property type="match status" value="1"/>
</dbReference>
<dbReference type="OrthoDB" id="10441943at2759"/>
<evidence type="ECO:0000313" key="3">
    <source>
        <dbReference type="Proteomes" id="UP000002630"/>
    </source>
</evidence>
<evidence type="ECO:0000313" key="2">
    <source>
        <dbReference type="EMBL" id="CBJ32466.1"/>
    </source>
</evidence>
<gene>
    <name evidence="2" type="ORF">Esi_0341_0016</name>
</gene>